<dbReference type="Proteomes" id="UP001234178">
    <property type="component" value="Unassembled WGS sequence"/>
</dbReference>
<evidence type="ECO:0000313" key="1">
    <source>
        <dbReference type="EMBL" id="KAK4008580.1"/>
    </source>
</evidence>
<proteinExistence type="predicted"/>
<gene>
    <name evidence="1" type="ORF">OUZ56_013714</name>
</gene>
<dbReference type="EMBL" id="JAOYFB010000002">
    <property type="protein sequence ID" value="KAK4008580.1"/>
    <property type="molecule type" value="Genomic_DNA"/>
</dbReference>
<sequence length="117" mass="13438">MLFCSVEKVRQEAKIIFLLVLVFWPLGGLCCNAEQCLSVLIQIQVSQLEGEPMNDGEFEQTSGHRLPMRSIHSNTQPRLELGRKPSLVKFFVRDDKEHLLVCDDRKINNRQSSPSRL</sequence>
<reference evidence="1 2" key="1">
    <citation type="journal article" date="2023" name="Nucleic Acids Res.">
        <title>The hologenome of Daphnia magna reveals possible DNA methylation and microbiome-mediated evolution of the host genome.</title>
        <authorList>
            <person name="Chaturvedi A."/>
            <person name="Li X."/>
            <person name="Dhandapani V."/>
            <person name="Marshall H."/>
            <person name="Kissane S."/>
            <person name="Cuenca-Cambronero M."/>
            <person name="Asole G."/>
            <person name="Calvet F."/>
            <person name="Ruiz-Romero M."/>
            <person name="Marangio P."/>
            <person name="Guigo R."/>
            <person name="Rago D."/>
            <person name="Mirbahai L."/>
            <person name="Eastwood N."/>
            <person name="Colbourne J.K."/>
            <person name="Zhou J."/>
            <person name="Mallon E."/>
            <person name="Orsini L."/>
        </authorList>
    </citation>
    <scope>NUCLEOTIDE SEQUENCE [LARGE SCALE GENOMIC DNA]</scope>
    <source>
        <strain evidence="1">LRV0_1</strain>
    </source>
</reference>
<accession>A0ABQ9Z6R0</accession>
<protein>
    <submittedName>
        <fullName evidence="1">Uncharacterized protein</fullName>
    </submittedName>
</protein>
<name>A0ABQ9Z6R0_9CRUS</name>
<evidence type="ECO:0000313" key="2">
    <source>
        <dbReference type="Proteomes" id="UP001234178"/>
    </source>
</evidence>
<organism evidence="1 2">
    <name type="scientific">Daphnia magna</name>
    <dbReference type="NCBI Taxonomy" id="35525"/>
    <lineage>
        <taxon>Eukaryota</taxon>
        <taxon>Metazoa</taxon>
        <taxon>Ecdysozoa</taxon>
        <taxon>Arthropoda</taxon>
        <taxon>Crustacea</taxon>
        <taxon>Branchiopoda</taxon>
        <taxon>Diplostraca</taxon>
        <taxon>Cladocera</taxon>
        <taxon>Anomopoda</taxon>
        <taxon>Daphniidae</taxon>
        <taxon>Daphnia</taxon>
    </lineage>
</organism>
<comment type="caution">
    <text evidence="1">The sequence shown here is derived from an EMBL/GenBank/DDBJ whole genome shotgun (WGS) entry which is preliminary data.</text>
</comment>
<keyword evidence="2" id="KW-1185">Reference proteome</keyword>